<sequence>MPKIHALTKKLYHINMNIFNILCIIGLIQEKTINNIKSFKINEKLCLIKKKIYKLHCLERGNAHRLFILKKVILLLKNYYVNKFYKKFINNSNNIHSSSYIIINKLILKMEKLIHCTYSAISEIEINKFRNTRLENSKQNDSFKVFSNEYLKKYYMSKKIRSIKIVINWKLTDFFKFPVFKCFNINSFDYFVYKKISLLFTFNVSMMLGLFELNLTDARDIWVNSRVDIHVLSHIYLINYKSKNYTRDIFFLISSISKFTSFKRCEALYTSDRLVSFILKHQEKKYICKFNHKIHIFYNFYNFSNLFTKNSIIKIKKILTKKHYIKKFLIYQKNLLKKVINFLSKRYPYINLLYYSESLFIEENELIVNYILNCFKSKVLKTKINIGRSGYTKFKNYQIRQSIKNSRRFFSYIHKIKGINKIVDAFICKIGIYS</sequence>
<proteinExistence type="predicted"/>
<dbReference type="EMBL" id="AB996602">
    <property type="protein sequence ID" value="BAS01787.1"/>
    <property type="molecule type" value="Genomic_DNA"/>
</dbReference>
<evidence type="ECO:0000313" key="1">
    <source>
        <dbReference type="EMBL" id="BAS01787.1"/>
    </source>
</evidence>
<protein>
    <submittedName>
        <fullName evidence="1">Nucleolar protein</fullName>
    </submittedName>
</protein>
<reference evidence="1" key="1">
    <citation type="journal article" date="2015" name="Genome Biol. Evol.">
        <title>Nucleomorph Genome Sequences of Two Chlorarachniophytes, Amorphochlora amoebiformis and Lotharella vacuolata.</title>
        <authorList>
            <person name="Suzuki S."/>
            <person name="Shirato S."/>
            <person name="Hirakawa Y."/>
            <person name="Ishida K."/>
        </authorList>
    </citation>
    <scope>NUCLEOTIDE SEQUENCE</scope>
    <source>
        <strain evidence="1">CCMP2058</strain>
    </source>
</reference>
<organism evidence="1">
    <name type="scientific">Amorphochlora amoebiformis</name>
    <dbReference type="NCBI Taxonomy" id="1561963"/>
    <lineage>
        <taxon>Eukaryota</taxon>
        <taxon>Sar</taxon>
        <taxon>Rhizaria</taxon>
        <taxon>Cercozoa</taxon>
        <taxon>Chlorarachniophyceae</taxon>
        <taxon>Amorphochlora</taxon>
    </lineage>
</organism>
<accession>A0A0H5BLG6</accession>
<gene>
    <name evidence="1" type="primary">nop2</name>
</gene>
<keyword evidence="1" id="KW-0542">Nucleomorph</keyword>
<name>A0A0H5BLG6_9EUKA</name>
<geneLocation type="nucleomorph" evidence="1"/>
<dbReference type="AlphaFoldDB" id="A0A0H5BLG6"/>